<protein>
    <recommendedName>
        <fullName evidence="2">N-acetyltransferase domain-containing protein</fullName>
    </recommendedName>
</protein>
<gene>
    <name evidence="1" type="ORF">CTLFYP3_02435</name>
</gene>
<dbReference type="AlphaFoldDB" id="A0A6N3EXF7"/>
<proteinExistence type="predicted"/>
<organism evidence="1">
    <name type="scientific">Clostridium tertium</name>
    <dbReference type="NCBI Taxonomy" id="1559"/>
    <lineage>
        <taxon>Bacteria</taxon>
        <taxon>Bacillati</taxon>
        <taxon>Bacillota</taxon>
        <taxon>Clostridia</taxon>
        <taxon>Eubacteriales</taxon>
        <taxon>Clostridiaceae</taxon>
        <taxon>Clostridium</taxon>
    </lineage>
</organism>
<accession>A0A6N3EXF7</accession>
<sequence>MREITIKVLNKNDIDELLEFENRNRTFFEKTCLSRGDSYYEYANFKSIVSELVDEQNEGDNKGFSRRNCRKSKFS</sequence>
<evidence type="ECO:0008006" key="2">
    <source>
        <dbReference type="Google" id="ProtNLM"/>
    </source>
</evidence>
<evidence type="ECO:0000313" key="1">
    <source>
        <dbReference type="EMBL" id="VYU43753.1"/>
    </source>
</evidence>
<dbReference type="EMBL" id="CACRTO010000021">
    <property type="protein sequence ID" value="VYU43753.1"/>
    <property type="molecule type" value="Genomic_DNA"/>
</dbReference>
<reference evidence="1" key="1">
    <citation type="submission" date="2019-11" db="EMBL/GenBank/DDBJ databases">
        <authorList>
            <person name="Feng L."/>
        </authorList>
    </citation>
    <scope>NUCLEOTIDE SEQUENCE</scope>
    <source>
        <strain evidence="1">CTertiumLFYP3</strain>
    </source>
</reference>
<dbReference type="RefSeq" id="WP_421755727.1">
    <property type="nucleotide sequence ID" value="NZ_CACRTO010000021.1"/>
</dbReference>
<name>A0A6N3EXF7_9CLOT</name>